<dbReference type="Pfam" id="PF21863">
    <property type="entry name" value="HTH_67"/>
    <property type="match status" value="1"/>
</dbReference>
<accession>A0A6J6NUK1</accession>
<dbReference type="EMBL" id="CAEZXE010000169">
    <property type="protein sequence ID" value="CAB4690460.1"/>
    <property type="molecule type" value="Genomic_DNA"/>
</dbReference>
<proteinExistence type="predicted"/>
<organism evidence="1">
    <name type="scientific">freshwater metagenome</name>
    <dbReference type="NCBI Taxonomy" id="449393"/>
    <lineage>
        <taxon>unclassified sequences</taxon>
        <taxon>metagenomes</taxon>
        <taxon>ecological metagenomes</taxon>
    </lineage>
</organism>
<dbReference type="InterPro" id="IPR054058">
    <property type="entry name" value="HTH_67"/>
</dbReference>
<evidence type="ECO:0000313" key="1">
    <source>
        <dbReference type="EMBL" id="CAB4690460.1"/>
    </source>
</evidence>
<sequence>MFAGWRALPVPGTDHPKARAQHYLNSLRELRGGLHGGAILAMGLSPAEAVAVHSPGMAPVFGWDVSTIPVDDISKGEWKTAEAGTDLAMARVLHALSAEECAEFEVLVLELHNAVQAAKEG</sequence>
<reference evidence="1" key="1">
    <citation type="submission" date="2020-05" db="EMBL/GenBank/DDBJ databases">
        <authorList>
            <person name="Chiriac C."/>
            <person name="Salcher M."/>
            <person name="Ghai R."/>
            <person name="Kavagutti S V."/>
        </authorList>
    </citation>
    <scope>NUCLEOTIDE SEQUENCE</scope>
</reference>
<gene>
    <name evidence="1" type="ORF">UFOPK2350_01556</name>
</gene>
<protein>
    <submittedName>
        <fullName evidence="1">Unannotated protein</fullName>
    </submittedName>
</protein>
<dbReference type="AlphaFoldDB" id="A0A6J6NUK1"/>
<name>A0A6J6NUK1_9ZZZZ</name>